<dbReference type="PANTHER" id="PTHR45763">
    <property type="entry name" value="HYDROLASE, ALPHA/BETA FOLD FAMILY PROTEIN, EXPRESSED-RELATED"/>
    <property type="match status" value="1"/>
</dbReference>
<dbReference type="Gene3D" id="3.40.50.1820">
    <property type="entry name" value="alpha/beta hydrolase"/>
    <property type="match status" value="1"/>
</dbReference>
<protein>
    <submittedName>
        <fullName evidence="2">Alpha/Beta hydrolase protein</fullName>
    </submittedName>
</protein>
<evidence type="ECO:0000313" key="3">
    <source>
        <dbReference type="Proteomes" id="UP001610432"/>
    </source>
</evidence>
<feature type="domain" description="AB hydrolase-1" evidence="1">
    <location>
        <begin position="105"/>
        <end position="360"/>
    </location>
</feature>
<evidence type="ECO:0000313" key="2">
    <source>
        <dbReference type="EMBL" id="KAL2862818.1"/>
    </source>
</evidence>
<sequence>MDDARSAAALCSPATLQPCCRVSGKSRCVLTAHTRNSIVNQPSLPPQMMKALPRNRVSLPVCSNAISSPVASFSTKATRANQTFPLRDGRILGYAEYGCPTGFPLLYLHGFPSSRLEASGLDALARRRGLRIISPDRPGYGLSTFQPNRCIMDWPGDVQSLVDHLCIPRFAVLGGSGGGPYSLACAHALPPERLSAVGILAGAGPWEAGHVSAARRLISLAATHTPTALGVLIDGLVGVSRWAANTGPVARWLDNWLEKQETAEKSDKSTRERREEILGMLFEAFPQGSAATVQEAVLLSHDWGFRLEDITYNKVQIWHGEKDANAPIEMIRYMAARLPHCDLREFEGETHYTLSRHLEEIISELVPEKLLQQHSTTP</sequence>
<dbReference type="InterPro" id="IPR029058">
    <property type="entry name" value="AB_hydrolase_fold"/>
</dbReference>
<dbReference type="EMBL" id="JBFXLQ010000061">
    <property type="protein sequence ID" value="KAL2862818.1"/>
    <property type="molecule type" value="Genomic_DNA"/>
</dbReference>
<dbReference type="InterPro" id="IPR000073">
    <property type="entry name" value="AB_hydrolase_1"/>
</dbReference>
<comment type="caution">
    <text evidence="2">The sequence shown here is derived from an EMBL/GenBank/DDBJ whole genome shotgun (WGS) entry which is preliminary data.</text>
</comment>
<dbReference type="PANTHER" id="PTHR45763:SF46">
    <property type="entry name" value="AB HYDROLASE-1 DOMAIN-CONTAINING PROTEIN"/>
    <property type="match status" value="1"/>
</dbReference>
<gene>
    <name evidence="2" type="ORF">BJX67DRAFT_365573</name>
</gene>
<dbReference type="Pfam" id="PF12697">
    <property type="entry name" value="Abhydrolase_6"/>
    <property type="match status" value="1"/>
</dbReference>
<reference evidence="2 3" key="1">
    <citation type="submission" date="2024-07" db="EMBL/GenBank/DDBJ databases">
        <title>Section-level genome sequencing and comparative genomics of Aspergillus sections Usti and Cavernicolus.</title>
        <authorList>
            <consortium name="Lawrence Berkeley National Laboratory"/>
            <person name="Nybo J.L."/>
            <person name="Vesth T.C."/>
            <person name="Theobald S."/>
            <person name="Frisvad J.C."/>
            <person name="Larsen T.O."/>
            <person name="Kjaerboelling I."/>
            <person name="Rothschild-Mancinelli K."/>
            <person name="Lyhne E.K."/>
            <person name="Kogle M.E."/>
            <person name="Barry K."/>
            <person name="Clum A."/>
            <person name="Na H."/>
            <person name="Ledsgaard L."/>
            <person name="Lin J."/>
            <person name="Lipzen A."/>
            <person name="Kuo A."/>
            <person name="Riley R."/>
            <person name="Mondo S."/>
            <person name="Labutti K."/>
            <person name="Haridas S."/>
            <person name="Pangalinan J."/>
            <person name="Salamov A.A."/>
            <person name="Simmons B.A."/>
            <person name="Magnuson J.K."/>
            <person name="Chen J."/>
            <person name="Drula E."/>
            <person name="Henrissat B."/>
            <person name="Wiebenga A."/>
            <person name="Lubbers R.J."/>
            <person name="Gomes A.C."/>
            <person name="Macurrencykelacurrency M.R."/>
            <person name="Stajich J."/>
            <person name="Grigoriev I.V."/>
            <person name="Mortensen U.H."/>
            <person name="De Vries R.P."/>
            <person name="Baker S.E."/>
            <person name="Andersen M.R."/>
        </authorList>
    </citation>
    <scope>NUCLEOTIDE SEQUENCE [LARGE SCALE GENOMIC DNA]</scope>
    <source>
        <strain evidence="2 3">CBS 449.75</strain>
    </source>
</reference>
<dbReference type="RefSeq" id="XP_070881797.1">
    <property type="nucleotide sequence ID" value="XM_071030283.1"/>
</dbReference>
<keyword evidence="3" id="KW-1185">Reference proteome</keyword>
<dbReference type="GeneID" id="98145355"/>
<evidence type="ECO:0000259" key="1">
    <source>
        <dbReference type="Pfam" id="PF12697"/>
    </source>
</evidence>
<accession>A0ABR4LE50</accession>
<dbReference type="Proteomes" id="UP001610432">
    <property type="component" value="Unassembled WGS sequence"/>
</dbReference>
<dbReference type="SUPFAM" id="SSF53474">
    <property type="entry name" value="alpha/beta-Hydrolases"/>
    <property type="match status" value="1"/>
</dbReference>
<keyword evidence="2" id="KW-0378">Hydrolase</keyword>
<proteinExistence type="predicted"/>
<dbReference type="GO" id="GO:0016787">
    <property type="term" value="F:hydrolase activity"/>
    <property type="evidence" value="ECO:0007669"/>
    <property type="project" value="UniProtKB-KW"/>
</dbReference>
<organism evidence="2 3">
    <name type="scientific">Aspergillus lucknowensis</name>
    <dbReference type="NCBI Taxonomy" id="176173"/>
    <lineage>
        <taxon>Eukaryota</taxon>
        <taxon>Fungi</taxon>
        <taxon>Dikarya</taxon>
        <taxon>Ascomycota</taxon>
        <taxon>Pezizomycotina</taxon>
        <taxon>Eurotiomycetes</taxon>
        <taxon>Eurotiomycetidae</taxon>
        <taxon>Eurotiales</taxon>
        <taxon>Aspergillaceae</taxon>
        <taxon>Aspergillus</taxon>
        <taxon>Aspergillus subgen. Nidulantes</taxon>
    </lineage>
</organism>
<name>A0ABR4LE50_9EURO</name>